<dbReference type="EMBL" id="JAHLEM010000295">
    <property type="protein sequence ID" value="MBU3867279.1"/>
    <property type="molecule type" value="Genomic_DNA"/>
</dbReference>
<comment type="caution">
    <text evidence="2">The sequence shown here is derived from an EMBL/GenBank/DDBJ whole genome shotgun (WGS) entry which is preliminary data.</text>
</comment>
<reference evidence="2 3" key="1">
    <citation type="submission" date="2021-06" db="EMBL/GenBank/DDBJ databases">
        <authorList>
            <person name="Pan X."/>
        </authorList>
    </citation>
    <scope>NUCLEOTIDE SEQUENCE [LARGE SCALE GENOMIC DNA]</scope>
    <source>
        <strain evidence="2 3">4503</strain>
    </source>
</reference>
<gene>
    <name evidence="2" type="ORF">KN815_25440</name>
</gene>
<evidence type="ECO:0000313" key="2">
    <source>
        <dbReference type="EMBL" id="MBU3867279.1"/>
    </source>
</evidence>
<feature type="compositionally biased region" description="Basic and acidic residues" evidence="1">
    <location>
        <begin position="62"/>
        <end position="89"/>
    </location>
</feature>
<name>A0ABS6CK12_9ACTN</name>
<organism evidence="2 3">
    <name type="scientific">Streptomyces niphimycinicus</name>
    <dbReference type="NCBI Taxonomy" id="2842201"/>
    <lineage>
        <taxon>Bacteria</taxon>
        <taxon>Bacillati</taxon>
        <taxon>Actinomycetota</taxon>
        <taxon>Actinomycetes</taxon>
        <taxon>Kitasatosporales</taxon>
        <taxon>Streptomycetaceae</taxon>
        <taxon>Streptomyces</taxon>
    </lineage>
</organism>
<dbReference type="Proteomes" id="UP000720508">
    <property type="component" value="Unassembled WGS sequence"/>
</dbReference>
<protein>
    <submittedName>
        <fullName evidence="2">Uncharacterized protein</fullName>
    </submittedName>
</protein>
<evidence type="ECO:0000256" key="1">
    <source>
        <dbReference type="SAM" id="MobiDB-lite"/>
    </source>
</evidence>
<feature type="region of interest" description="Disordered" evidence="1">
    <location>
        <begin position="39"/>
        <end position="96"/>
    </location>
</feature>
<feature type="non-terminal residue" evidence="2">
    <location>
        <position position="1"/>
    </location>
</feature>
<sequence>AAARGVVLLSRAPQAGADMRGDAVAVREAAATVRRASVREAAVPGSRASDETLREPAAVTRDPMREPVRETVREPVRETMRETVRESAREPVPTLP</sequence>
<proteinExistence type="predicted"/>
<accession>A0ABS6CK12</accession>
<keyword evidence="3" id="KW-1185">Reference proteome</keyword>
<evidence type="ECO:0000313" key="3">
    <source>
        <dbReference type="Proteomes" id="UP000720508"/>
    </source>
</evidence>